<feature type="transmembrane region" description="Helical" evidence="13">
    <location>
        <begin position="47"/>
        <end position="63"/>
    </location>
</feature>
<keyword evidence="5" id="KW-0808">Transferase</keyword>
<dbReference type="InterPro" id="IPR029016">
    <property type="entry name" value="GAF-like_dom_sf"/>
</dbReference>
<dbReference type="Gene3D" id="3.30.450.40">
    <property type="match status" value="1"/>
</dbReference>
<evidence type="ECO:0000256" key="3">
    <source>
        <dbReference type="ARBA" id="ARBA00012438"/>
    </source>
</evidence>
<dbReference type="InterPro" id="IPR052023">
    <property type="entry name" value="Histidine_kinase_KdpD"/>
</dbReference>
<keyword evidence="11" id="KW-0902">Two-component regulatory system</keyword>
<name>A0A402A0U4_9CHLR</name>
<organism evidence="15 16">
    <name type="scientific">Tengunoibacter tsumagoiensis</name>
    <dbReference type="NCBI Taxonomy" id="2014871"/>
    <lineage>
        <taxon>Bacteria</taxon>
        <taxon>Bacillati</taxon>
        <taxon>Chloroflexota</taxon>
        <taxon>Ktedonobacteria</taxon>
        <taxon>Ktedonobacterales</taxon>
        <taxon>Dictyobacteraceae</taxon>
        <taxon>Tengunoibacter</taxon>
    </lineage>
</organism>
<dbReference type="InterPro" id="IPR038318">
    <property type="entry name" value="KdpD_sf"/>
</dbReference>
<dbReference type="Gene3D" id="1.10.287.130">
    <property type="match status" value="1"/>
</dbReference>
<evidence type="ECO:0000256" key="11">
    <source>
        <dbReference type="ARBA" id="ARBA00023012"/>
    </source>
</evidence>
<dbReference type="InterPro" id="IPR036890">
    <property type="entry name" value="HATPase_C_sf"/>
</dbReference>
<gene>
    <name evidence="15" type="ORF">KTT_26260</name>
</gene>
<dbReference type="GO" id="GO:0005886">
    <property type="term" value="C:plasma membrane"/>
    <property type="evidence" value="ECO:0007669"/>
    <property type="project" value="TreeGrafter"/>
</dbReference>
<evidence type="ECO:0000256" key="12">
    <source>
        <dbReference type="ARBA" id="ARBA00023136"/>
    </source>
</evidence>
<feature type="transmembrane region" description="Helical" evidence="13">
    <location>
        <begin position="21"/>
        <end position="41"/>
    </location>
</feature>
<dbReference type="PANTHER" id="PTHR45569:SF1">
    <property type="entry name" value="SENSOR PROTEIN KDPD"/>
    <property type="match status" value="1"/>
</dbReference>
<dbReference type="Pfam" id="PF02518">
    <property type="entry name" value="HATPase_c"/>
    <property type="match status" value="1"/>
</dbReference>
<dbReference type="CDD" id="cd00082">
    <property type="entry name" value="HisKA"/>
    <property type="match status" value="1"/>
</dbReference>
<keyword evidence="10 13" id="KW-1133">Transmembrane helix</keyword>
<keyword evidence="6 13" id="KW-0812">Transmembrane</keyword>
<evidence type="ECO:0000256" key="9">
    <source>
        <dbReference type="ARBA" id="ARBA00022840"/>
    </source>
</evidence>
<keyword evidence="16" id="KW-1185">Reference proteome</keyword>
<evidence type="ECO:0000256" key="10">
    <source>
        <dbReference type="ARBA" id="ARBA00022989"/>
    </source>
</evidence>
<dbReference type="EC" id="2.7.13.3" evidence="3"/>
<dbReference type="Gene3D" id="3.30.565.10">
    <property type="entry name" value="Histidine kinase-like ATPase, C-terminal domain"/>
    <property type="match status" value="1"/>
</dbReference>
<dbReference type="Pfam" id="PF13493">
    <property type="entry name" value="DUF4118"/>
    <property type="match status" value="1"/>
</dbReference>
<protein>
    <recommendedName>
        <fullName evidence="3">histidine kinase</fullName>
        <ecNumber evidence="3">2.7.13.3</ecNumber>
    </recommendedName>
</protein>
<keyword evidence="9" id="KW-0067">ATP-binding</keyword>
<dbReference type="Pfam" id="PF00512">
    <property type="entry name" value="HisKA"/>
    <property type="match status" value="1"/>
</dbReference>
<comment type="caution">
    <text evidence="15">The sequence shown here is derived from an EMBL/GenBank/DDBJ whole genome shotgun (WGS) entry which is preliminary data.</text>
</comment>
<dbReference type="PANTHER" id="PTHR45569">
    <property type="entry name" value="SENSOR PROTEIN KDPD"/>
    <property type="match status" value="1"/>
</dbReference>
<dbReference type="InterPro" id="IPR025201">
    <property type="entry name" value="KdpD_TM"/>
</dbReference>
<keyword evidence="8" id="KW-0418">Kinase</keyword>
<proteinExistence type="predicted"/>
<accession>A0A402A0U4</accession>
<dbReference type="Proteomes" id="UP000287352">
    <property type="component" value="Unassembled WGS sequence"/>
</dbReference>
<reference evidence="16" key="1">
    <citation type="submission" date="2018-12" db="EMBL/GenBank/DDBJ databases">
        <title>Tengunoibacter tsumagoiensis gen. nov., sp. nov., Dictyobacter kobayashii sp. nov., D. alpinus sp. nov., and D. joshuensis sp. nov. and description of Dictyobacteraceae fam. nov. within the order Ktedonobacterales isolated from Tengu-no-mugimeshi.</title>
        <authorList>
            <person name="Wang C.M."/>
            <person name="Zheng Y."/>
            <person name="Sakai Y."/>
            <person name="Toyoda A."/>
            <person name="Minakuchi Y."/>
            <person name="Abe K."/>
            <person name="Yokota A."/>
            <person name="Yabe S."/>
        </authorList>
    </citation>
    <scope>NUCLEOTIDE SEQUENCE [LARGE SCALE GENOMIC DNA]</scope>
    <source>
        <strain evidence="16">Uno3</strain>
    </source>
</reference>
<keyword evidence="4" id="KW-0597">Phosphoprotein</keyword>
<evidence type="ECO:0000256" key="6">
    <source>
        <dbReference type="ARBA" id="ARBA00022692"/>
    </source>
</evidence>
<dbReference type="Gene3D" id="1.20.120.620">
    <property type="entry name" value="Backbone structure of the membrane domain of e. Coli histidine kinase receptor kdpd"/>
    <property type="match status" value="1"/>
</dbReference>
<dbReference type="SUPFAM" id="SSF47384">
    <property type="entry name" value="Homodimeric domain of signal transducing histidine kinase"/>
    <property type="match status" value="1"/>
</dbReference>
<comment type="catalytic activity">
    <reaction evidence="1">
        <text>ATP + protein L-histidine = ADP + protein N-phospho-L-histidine.</text>
        <dbReference type="EC" id="2.7.13.3"/>
    </reaction>
</comment>
<dbReference type="PROSITE" id="PS50109">
    <property type="entry name" value="HIS_KIN"/>
    <property type="match status" value="1"/>
</dbReference>
<feature type="domain" description="Histidine kinase" evidence="14">
    <location>
        <begin position="331"/>
        <end position="550"/>
    </location>
</feature>
<dbReference type="RefSeq" id="WP_126580357.1">
    <property type="nucleotide sequence ID" value="NZ_BIFR01000001.1"/>
</dbReference>
<evidence type="ECO:0000256" key="5">
    <source>
        <dbReference type="ARBA" id="ARBA00022679"/>
    </source>
</evidence>
<evidence type="ECO:0000313" key="15">
    <source>
        <dbReference type="EMBL" id="GCE12767.1"/>
    </source>
</evidence>
<comment type="subcellular location">
    <subcellularLocation>
        <location evidence="2">Membrane</location>
        <topology evidence="2">Multi-pass membrane protein</topology>
    </subcellularLocation>
</comment>
<evidence type="ECO:0000256" key="4">
    <source>
        <dbReference type="ARBA" id="ARBA00022553"/>
    </source>
</evidence>
<evidence type="ECO:0000256" key="13">
    <source>
        <dbReference type="SAM" id="Phobius"/>
    </source>
</evidence>
<dbReference type="InterPro" id="IPR003661">
    <property type="entry name" value="HisK_dim/P_dom"/>
</dbReference>
<evidence type="ECO:0000256" key="2">
    <source>
        <dbReference type="ARBA" id="ARBA00004141"/>
    </source>
</evidence>
<dbReference type="GO" id="GO:0000155">
    <property type="term" value="F:phosphorelay sensor kinase activity"/>
    <property type="evidence" value="ECO:0007669"/>
    <property type="project" value="InterPro"/>
</dbReference>
<sequence length="555" mass="61819">MKSIYPVLFLGAQKEQWKKRLCLDSLLGFFSALIATTFIYLFRLYPAIPNISILFLLVVLAMASKRGLYAAILTSLVAFFSFDFLLVRPLFTFSMDRFDELLALCIFLVTAILTGELASALQQRAAQATARANETLALYELVKATTSAQSLERQLETVAQAIMKNFAGVGIFACAIILHNERGQLELVVEVPGHLHPTALSAEQESIIANVLMEGKPAEIPASSQTVELLRGRALRPARIAEKYVFKVLPLQTGNHCFGAIRLLVQKNSQRIWTRPTHGHEDDSFQQPATFFWTFLDQATAMIERSRLQSEALQVELLQQTDALRLALLSSISHDLRTPLSSIKASATSLLQEDVDWDEESRASFVVAIEREADRLNRLVGNLLDMSRIEGGALQLETEWYPLDEVIHDVVGRMQVVLEKRPILFAIPDNLPPVELEYLLIDQVLTNLLENVVRYTPEGSPITIRVREQEASLLVCIMDEGPGIPAHALERIFDKFYRVSETARRATSVMGTGLGLAVCRGLIEAHGGKIWAENRSQGGAQFCFTLPLRAIEGSK</sequence>
<evidence type="ECO:0000256" key="7">
    <source>
        <dbReference type="ARBA" id="ARBA00022741"/>
    </source>
</evidence>
<dbReference type="SMART" id="SM00387">
    <property type="entry name" value="HATPase_c"/>
    <property type="match status" value="1"/>
</dbReference>
<evidence type="ECO:0000256" key="8">
    <source>
        <dbReference type="ARBA" id="ARBA00022777"/>
    </source>
</evidence>
<feature type="transmembrane region" description="Helical" evidence="13">
    <location>
        <begin position="68"/>
        <end position="89"/>
    </location>
</feature>
<dbReference type="InterPro" id="IPR036097">
    <property type="entry name" value="HisK_dim/P_sf"/>
</dbReference>
<keyword evidence="12 13" id="KW-0472">Membrane</keyword>
<dbReference type="InterPro" id="IPR004358">
    <property type="entry name" value="Sig_transdc_His_kin-like_C"/>
</dbReference>
<dbReference type="SUPFAM" id="SSF55874">
    <property type="entry name" value="ATPase domain of HSP90 chaperone/DNA topoisomerase II/histidine kinase"/>
    <property type="match status" value="1"/>
</dbReference>
<dbReference type="InterPro" id="IPR005467">
    <property type="entry name" value="His_kinase_dom"/>
</dbReference>
<dbReference type="CDD" id="cd00075">
    <property type="entry name" value="HATPase"/>
    <property type="match status" value="1"/>
</dbReference>
<dbReference type="AlphaFoldDB" id="A0A402A0U4"/>
<dbReference type="GO" id="GO:0005524">
    <property type="term" value="F:ATP binding"/>
    <property type="evidence" value="ECO:0007669"/>
    <property type="project" value="UniProtKB-KW"/>
</dbReference>
<dbReference type="InterPro" id="IPR003594">
    <property type="entry name" value="HATPase_dom"/>
</dbReference>
<dbReference type="OrthoDB" id="9806130at2"/>
<dbReference type="PRINTS" id="PR00344">
    <property type="entry name" value="BCTRLSENSOR"/>
</dbReference>
<keyword evidence="7" id="KW-0547">Nucleotide-binding</keyword>
<dbReference type="SMART" id="SM00388">
    <property type="entry name" value="HisKA"/>
    <property type="match status" value="1"/>
</dbReference>
<evidence type="ECO:0000256" key="1">
    <source>
        <dbReference type="ARBA" id="ARBA00000085"/>
    </source>
</evidence>
<dbReference type="EMBL" id="BIFR01000001">
    <property type="protein sequence ID" value="GCE12767.1"/>
    <property type="molecule type" value="Genomic_DNA"/>
</dbReference>
<dbReference type="FunFam" id="3.30.565.10:FF:000006">
    <property type="entry name" value="Sensor histidine kinase WalK"/>
    <property type="match status" value="1"/>
</dbReference>
<evidence type="ECO:0000259" key="14">
    <source>
        <dbReference type="PROSITE" id="PS50109"/>
    </source>
</evidence>
<evidence type="ECO:0000313" key="16">
    <source>
        <dbReference type="Proteomes" id="UP000287352"/>
    </source>
</evidence>